<dbReference type="OrthoDB" id="9801938at2"/>
<dbReference type="Gene3D" id="3.40.50.10420">
    <property type="entry name" value="NagB/RpiA/CoA transferase-like"/>
    <property type="match status" value="1"/>
</dbReference>
<dbReference type="PANTHER" id="PTHR23407">
    <property type="entry name" value="ATPASE INHIBITOR/5-FORMYLTETRAHYDROFOLATE CYCLO-LIGASE"/>
    <property type="match status" value="1"/>
</dbReference>
<dbReference type="NCBIfam" id="TIGR02727">
    <property type="entry name" value="MTHFS_bact"/>
    <property type="match status" value="1"/>
</dbReference>
<sequence length="187" mass="20125">MTLAARKAEARRAAGAARALAHEAGQGQAAELLADWLAPHRGRVLSGYMAIRSEIDPLAAMIAHDGPVCVPVIVGPGQPLRFREWSPGCPMIEGPFGARVPPEGAWLDPELLIVPLLAFDRRGYRLGYGGGFYDRTLERLRALHPVTAVGFAFSAQELPEVPIEPTDQPLDAILTETGPIPLRGPRI</sequence>
<keyword evidence="6" id="KW-0436">Ligase</keyword>
<dbReference type="EMBL" id="QAOT01000001">
    <property type="protein sequence ID" value="PTR20885.1"/>
    <property type="molecule type" value="Genomic_DNA"/>
</dbReference>
<comment type="similarity">
    <text evidence="1 5">Belongs to the 5-formyltetrahydrofolate cyclo-ligase family.</text>
</comment>
<feature type="binding site" evidence="4">
    <location>
        <begin position="125"/>
        <end position="133"/>
    </location>
    <ligand>
        <name>ATP</name>
        <dbReference type="ChEBI" id="CHEBI:30616"/>
    </ligand>
</feature>
<dbReference type="PANTHER" id="PTHR23407:SF1">
    <property type="entry name" value="5-FORMYLTETRAHYDROFOLATE CYCLO-LIGASE"/>
    <property type="match status" value="1"/>
</dbReference>
<protein>
    <recommendedName>
        <fullName evidence="5">5-formyltetrahydrofolate cyclo-ligase</fullName>
        <ecNumber evidence="5">6.3.3.2</ecNumber>
    </recommendedName>
</protein>
<keyword evidence="2 4" id="KW-0547">Nucleotide-binding</keyword>
<dbReference type="GO" id="GO:0005524">
    <property type="term" value="F:ATP binding"/>
    <property type="evidence" value="ECO:0007669"/>
    <property type="project" value="UniProtKB-KW"/>
</dbReference>
<feature type="binding site" evidence="4">
    <location>
        <position position="54"/>
    </location>
    <ligand>
        <name>substrate</name>
    </ligand>
</feature>
<dbReference type="GO" id="GO:0030272">
    <property type="term" value="F:5-formyltetrahydrofolate cyclo-ligase activity"/>
    <property type="evidence" value="ECO:0007669"/>
    <property type="project" value="UniProtKB-EC"/>
</dbReference>
<evidence type="ECO:0000313" key="6">
    <source>
        <dbReference type="EMBL" id="PTR20885.1"/>
    </source>
</evidence>
<keyword evidence="7" id="KW-1185">Reference proteome</keyword>
<name>A0A2T5KEM7_9RHOB</name>
<dbReference type="InterPro" id="IPR037171">
    <property type="entry name" value="NagB/RpiA_transferase-like"/>
</dbReference>
<keyword evidence="5" id="KW-0460">Magnesium</keyword>
<comment type="caution">
    <text evidence="6">The sequence shown here is derived from an EMBL/GenBank/DDBJ whole genome shotgun (WGS) entry which is preliminary data.</text>
</comment>
<dbReference type="GO" id="GO:0046872">
    <property type="term" value="F:metal ion binding"/>
    <property type="evidence" value="ECO:0007669"/>
    <property type="project" value="UniProtKB-KW"/>
</dbReference>
<accession>A0A2T5KEM7</accession>
<evidence type="ECO:0000256" key="1">
    <source>
        <dbReference type="ARBA" id="ARBA00010638"/>
    </source>
</evidence>
<evidence type="ECO:0000256" key="5">
    <source>
        <dbReference type="RuleBase" id="RU361279"/>
    </source>
</evidence>
<dbReference type="Proteomes" id="UP000244060">
    <property type="component" value="Unassembled WGS sequence"/>
</dbReference>
<organism evidence="6 7">
    <name type="scientific">Cereibacter azotoformans</name>
    <dbReference type="NCBI Taxonomy" id="43057"/>
    <lineage>
        <taxon>Bacteria</taxon>
        <taxon>Pseudomonadati</taxon>
        <taxon>Pseudomonadota</taxon>
        <taxon>Alphaproteobacteria</taxon>
        <taxon>Rhodobacterales</taxon>
        <taxon>Paracoccaceae</taxon>
        <taxon>Cereibacter</taxon>
    </lineage>
</organism>
<comment type="cofactor">
    <cofactor evidence="5">
        <name>Mg(2+)</name>
        <dbReference type="ChEBI" id="CHEBI:18420"/>
    </cofactor>
</comment>
<dbReference type="GO" id="GO:0035999">
    <property type="term" value="P:tetrahydrofolate interconversion"/>
    <property type="evidence" value="ECO:0007669"/>
    <property type="project" value="TreeGrafter"/>
</dbReference>
<dbReference type="EC" id="6.3.3.2" evidence="5"/>
<keyword evidence="3 4" id="KW-0067">ATP-binding</keyword>
<evidence type="ECO:0000256" key="2">
    <source>
        <dbReference type="ARBA" id="ARBA00022741"/>
    </source>
</evidence>
<dbReference type="AlphaFoldDB" id="A0A2T5KEM7"/>
<evidence type="ECO:0000313" key="7">
    <source>
        <dbReference type="Proteomes" id="UP000244060"/>
    </source>
</evidence>
<evidence type="ECO:0000256" key="3">
    <source>
        <dbReference type="ARBA" id="ARBA00022840"/>
    </source>
</evidence>
<dbReference type="SUPFAM" id="SSF100950">
    <property type="entry name" value="NagB/RpiA/CoA transferase-like"/>
    <property type="match status" value="1"/>
</dbReference>
<dbReference type="RefSeq" id="WP_108220055.1">
    <property type="nucleotide sequence ID" value="NZ_CP090021.1"/>
</dbReference>
<evidence type="ECO:0000256" key="4">
    <source>
        <dbReference type="PIRSR" id="PIRSR006806-1"/>
    </source>
</evidence>
<comment type="catalytic activity">
    <reaction evidence="5">
        <text>(6S)-5-formyl-5,6,7,8-tetrahydrofolate + ATP = (6R)-5,10-methenyltetrahydrofolate + ADP + phosphate</text>
        <dbReference type="Rhea" id="RHEA:10488"/>
        <dbReference type="ChEBI" id="CHEBI:30616"/>
        <dbReference type="ChEBI" id="CHEBI:43474"/>
        <dbReference type="ChEBI" id="CHEBI:57455"/>
        <dbReference type="ChEBI" id="CHEBI:57457"/>
        <dbReference type="ChEBI" id="CHEBI:456216"/>
        <dbReference type="EC" id="6.3.3.2"/>
    </reaction>
</comment>
<dbReference type="GO" id="GO:0009396">
    <property type="term" value="P:folic acid-containing compound biosynthetic process"/>
    <property type="evidence" value="ECO:0007669"/>
    <property type="project" value="TreeGrafter"/>
</dbReference>
<keyword evidence="5" id="KW-0479">Metal-binding</keyword>
<dbReference type="PIRSF" id="PIRSF006806">
    <property type="entry name" value="FTHF_cligase"/>
    <property type="match status" value="1"/>
</dbReference>
<proteinExistence type="inferred from homology"/>
<gene>
    <name evidence="6" type="ORF">C8J28_101205</name>
</gene>
<reference evidence="6 7" key="1">
    <citation type="submission" date="2018-04" db="EMBL/GenBank/DDBJ databases">
        <title>Genomic Encyclopedia of Type Strains, Phase III (KMG-III): the genomes of soil and plant-associated and newly described type strains.</title>
        <authorList>
            <person name="Whitman W."/>
        </authorList>
    </citation>
    <scope>NUCLEOTIDE SEQUENCE [LARGE SCALE GENOMIC DNA]</scope>
    <source>
        <strain evidence="6 7">KA25</strain>
    </source>
</reference>
<dbReference type="InterPro" id="IPR024185">
    <property type="entry name" value="FTHF_cligase-like_sf"/>
</dbReference>
<dbReference type="InterPro" id="IPR002698">
    <property type="entry name" value="FTHF_cligase"/>
</dbReference>
<feature type="binding site" evidence="4">
    <location>
        <position position="49"/>
    </location>
    <ligand>
        <name>substrate</name>
    </ligand>
</feature>
<dbReference type="Pfam" id="PF01812">
    <property type="entry name" value="5-FTHF_cyc-lig"/>
    <property type="match status" value="1"/>
</dbReference>